<dbReference type="Gene3D" id="2.40.160.200">
    <property type="entry name" value="LURP1-related"/>
    <property type="match status" value="1"/>
</dbReference>
<dbReference type="Proteomes" id="UP000332933">
    <property type="component" value="Unassembled WGS sequence"/>
</dbReference>
<reference evidence="2" key="2">
    <citation type="submission" date="2019-06" db="EMBL/GenBank/DDBJ databases">
        <title>Genomics analysis of Aphanomyces spp. identifies a new class of oomycete effector associated with host adaptation.</title>
        <authorList>
            <person name="Gaulin E."/>
        </authorList>
    </citation>
    <scope>NUCLEOTIDE SEQUENCE</scope>
    <source>
        <strain evidence="2">CBS 578.67</strain>
    </source>
</reference>
<evidence type="ECO:0000313" key="3">
    <source>
        <dbReference type="EMBL" id="VFU02148.1"/>
    </source>
</evidence>
<gene>
    <name evidence="3" type="primary">Aste57867_25525</name>
    <name evidence="2" type="ORF">As57867_025446</name>
    <name evidence="3" type="ORF">ASTE57867_25525</name>
</gene>
<name>A0A485LY60_9STRA</name>
<proteinExistence type="inferred from homology"/>
<comment type="similarity">
    <text evidence="1">Belongs to the LOR family.</text>
</comment>
<dbReference type="EMBL" id="CAADRA010007570">
    <property type="protein sequence ID" value="VFU02148.1"/>
    <property type="molecule type" value="Genomic_DNA"/>
</dbReference>
<evidence type="ECO:0000313" key="4">
    <source>
        <dbReference type="Proteomes" id="UP000332933"/>
    </source>
</evidence>
<dbReference type="SUPFAM" id="SSF54518">
    <property type="entry name" value="Tubby C-terminal domain-like"/>
    <property type="match status" value="1"/>
</dbReference>
<dbReference type="InterPro" id="IPR038595">
    <property type="entry name" value="LOR_sf"/>
</dbReference>
<protein>
    <submittedName>
        <fullName evidence="3">Aste57867_25525 protein</fullName>
    </submittedName>
</protein>
<dbReference type="AlphaFoldDB" id="A0A485LY60"/>
<dbReference type="InterPro" id="IPR025659">
    <property type="entry name" value="Tubby-like_C"/>
</dbReference>
<dbReference type="Pfam" id="PF04525">
    <property type="entry name" value="LOR"/>
    <property type="match status" value="1"/>
</dbReference>
<dbReference type="EMBL" id="VJMH01007544">
    <property type="protein sequence ID" value="KAF0682342.1"/>
    <property type="molecule type" value="Genomic_DNA"/>
</dbReference>
<evidence type="ECO:0000256" key="1">
    <source>
        <dbReference type="ARBA" id="ARBA00005437"/>
    </source>
</evidence>
<reference evidence="3 4" key="1">
    <citation type="submission" date="2019-03" db="EMBL/GenBank/DDBJ databases">
        <authorList>
            <person name="Gaulin E."/>
            <person name="Dumas B."/>
        </authorList>
    </citation>
    <scope>NUCLEOTIDE SEQUENCE [LARGE SCALE GENOMIC DNA]</scope>
    <source>
        <strain evidence="3">CBS 568.67</strain>
    </source>
</reference>
<accession>A0A485LY60</accession>
<keyword evidence="4" id="KW-1185">Reference proteome</keyword>
<dbReference type="OrthoDB" id="101217at2759"/>
<dbReference type="InterPro" id="IPR007612">
    <property type="entry name" value="LOR"/>
</dbReference>
<sequence length="209" mass="22920">MGCTSSSHAHVLPLQPVAPPVAVLDPAFVSTLPVSFYLQENLRLLHGDLFVVQDRVSGVPYLQIKCQGAMFQHKHVFFDTMGTVVAIMEEPLVLFKQRRDVLKSDLTTWFYVTPGRCCGVSSLDCVAIDATSGEPRVFALHGQWRTHDAVFLCDDVPIAHVGCPQECSRGRYCVDVAAGVDVALIALLCVCMDEFMLFRGTVIHGALVL</sequence>
<evidence type="ECO:0000313" key="2">
    <source>
        <dbReference type="EMBL" id="KAF0682342.1"/>
    </source>
</evidence>
<organism evidence="3 4">
    <name type="scientific">Aphanomyces stellatus</name>
    <dbReference type="NCBI Taxonomy" id="120398"/>
    <lineage>
        <taxon>Eukaryota</taxon>
        <taxon>Sar</taxon>
        <taxon>Stramenopiles</taxon>
        <taxon>Oomycota</taxon>
        <taxon>Saprolegniomycetes</taxon>
        <taxon>Saprolegniales</taxon>
        <taxon>Verrucalvaceae</taxon>
        <taxon>Aphanomyces</taxon>
    </lineage>
</organism>